<name>A0A2W0HDP8_9BACI</name>
<gene>
    <name evidence="2" type="ORF">CR205_10880</name>
</gene>
<dbReference type="RefSeq" id="WP_110519443.1">
    <property type="nucleotide sequence ID" value="NZ_PDOF01000001.1"/>
</dbReference>
<sequence length="152" mass="16975">MRKWVKSAVAIIAAAALAACGSAEDEAKETFEGFIGVFDSGGFSEITEYITNDFAEREFGVSLEQIETDAEEIDEQMGEIVGTFSYTIVTFSIEEESEDQIEAAYELYIEERNGEEIEEDRSAYDSEELETGSVILVNEDGDWFVDDMNENP</sequence>
<dbReference type="EMBL" id="PDOF01000001">
    <property type="protein sequence ID" value="PYZ99036.1"/>
    <property type="molecule type" value="Genomic_DNA"/>
</dbReference>
<organism evidence="2 3">
    <name type="scientific">Alteribacter lacisalsi</name>
    <dbReference type="NCBI Taxonomy" id="2045244"/>
    <lineage>
        <taxon>Bacteria</taxon>
        <taxon>Bacillati</taxon>
        <taxon>Bacillota</taxon>
        <taxon>Bacilli</taxon>
        <taxon>Bacillales</taxon>
        <taxon>Bacillaceae</taxon>
        <taxon>Alteribacter</taxon>
    </lineage>
</organism>
<protein>
    <recommendedName>
        <fullName evidence="4">DUF4878 domain-containing protein</fullName>
    </recommendedName>
</protein>
<feature type="chain" id="PRO_5038727242" description="DUF4878 domain-containing protein" evidence="1">
    <location>
        <begin position="19"/>
        <end position="152"/>
    </location>
</feature>
<dbReference type="PROSITE" id="PS51257">
    <property type="entry name" value="PROKAR_LIPOPROTEIN"/>
    <property type="match status" value="1"/>
</dbReference>
<keyword evidence="3" id="KW-1185">Reference proteome</keyword>
<evidence type="ECO:0008006" key="4">
    <source>
        <dbReference type="Google" id="ProtNLM"/>
    </source>
</evidence>
<dbReference type="AlphaFoldDB" id="A0A2W0HDP8"/>
<reference evidence="2 3" key="1">
    <citation type="submission" date="2017-10" db="EMBL/GenBank/DDBJ databases">
        <title>Bacillus sp. nov., a halophilic bacterium isolated from a Yangshapao Lake.</title>
        <authorList>
            <person name="Wang H."/>
        </authorList>
    </citation>
    <scope>NUCLEOTIDE SEQUENCE [LARGE SCALE GENOMIC DNA]</scope>
    <source>
        <strain evidence="2 3">YSP-3</strain>
    </source>
</reference>
<dbReference type="Proteomes" id="UP000248066">
    <property type="component" value="Unassembled WGS sequence"/>
</dbReference>
<keyword evidence="1" id="KW-0732">Signal</keyword>
<proteinExistence type="predicted"/>
<dbReference type="OrthoDB" id="2887344at2"/>
<feature type="signal peptide" evidence="1">
    <location>
        <begin position="1"/>
        <end position="18"/>
    </location>
</feature>
<evidence type="ECO:0000256" key="1">
    <source>
        <dbReference type="SAM" id="SignalP"/>
    </source>
</evidence>
<accession>A0A2W0HDP8</accession>
<evidence type="ECO:0000313" key="2">
    <source>
        <dbReference type="EMBL" id="PYZ99036.1"/>
    </source>
</evidence>
<comment type="caution">
    <text evidence="2">The sequence shown here is derived from an EMBL/GenBank/DDBJ whole genome shotgun (WGS) entry which is preliminary data.</text>
</comment>
<evidence type="ECO:0000313" key="3">
    <source>
        <dbReference type="Proteomes" id="UP000248066"/>
    </source>
</evidence>